<evidence type="ECO:0000313" key="1">
    <source>
        <dbReference type="EMBL" id="GAA3752331.1"/>
    </source>
</evidence>
<comment type="caution">
    <text evidence="1">The sequence shown here is derived from an EMBL/GenBank/DDBJ whole genome shotgun (WGS) entry which is preliminary data.</text>
</comment>
<evidence type="ECO:0000313" key="2">
    <source>
        <dbReference type="Proteomes" id="UP001500908"/>
    </source>
</evidence>
<keyword evidence="2" id="KW-1185">Reference proteome</keyword>
<dbReference type="Gene3D" id="3.30.420.10">
    <property type="entry name" value="Ribonuclease H-like superfamily/Ribonuclease H"/>
    <property type="match status" value="1"/>
</dbReference>
<dbReference type="InterPro" id="IPR036397">
    <property type="entry name" value="RNaseH_sf"/>
</dbReference>
<reference evidence="2" key="1">
    <citation type="journal article" date="2019" name="Int. J. Syst. Evol. Microbiol.">
        <title>The Global Catalogue of Microorganisms (GCM) 10K type strain sequencing project: providing services to taxonomists for standard genome sequencing and annotation.</title>
        <authorList>
            <consortium name="The Broad Institute Genomics Platform"/>
            <consortium name="The Broad Institute Genome Sequencing Center for Infectious Disease"/>
            <person name="Wu L."/>
            <person name="Ma J."/>
        </authorList>
    </citation>
    <scope>NUCLEOTIDE SEQUENCE [LARGE SCALE GENOMIC DNA]</scope>
    <source>
        <strain evidence="2">JCM 17137</strain>
    </source>
</reference>
<dbReference type="SUPFAM" id="SSF53098">
    <property type="entry name" value="Ribonuclease H-like"/>
    <property type="match status" value="1"/>
</dbReference>
<organism evidence="1 2">
    <name type="scientific">Salinactinospora qingdaonensis</name>
    <dbReference type="NCBI Taxonomy" id="702744"/>
    <lineage>
        <taxon>Bacteria</taxon>
        <taxon>Bacillati</taxon>
        <taxon>Actinomycetota</taxon>
        <taxon>Actinomycetes</taxon>
        <taxon>Streptosporangiales</taxon>
        <taxon>Nocardiopsidaceae</taxon>
        <taxon>Salinactinospora</taxon>
    </lineage>
</organism>
<dbReference type="InterPro" id="IPR012337">
    <property type="entry name" value="RNaseH-like_sf"/>
</dbReference>
<dbReference type="EMBL" id="BAABDD010000017">
    <property type="protein sequence ID" value="GAA3752331.1"/>
    <property type="molecule type" value="Genomic_DNA"/>
</dbReference>
<name>A0ABP7G2L0_9ACTN</name>
<accession>A0ABP7G2L0</accession>
<protein>
    <submittedName>
        <fullName evidence="1">Uncharacterized protein</fullName>
    </submittedName>
</protein>
<dbReference type="RefSeq" id="WP_344973016.1">
    <property type="nucleotide sequence ID" value="NZ_BAABDD010000017.1"/>
</dbReference>
<proteinExistence type="predicted"/>
<sequence>MTEQPWTEAALIALDLEGTGAQDRENEAILEIATVPLAGGLPAMDEAYETLINPGRPVPRRPWISPGLTNAVLRQAPPPPPR</sequence>
<dbReference type="Proteomes" id="UP001500908">
    <property type="component" value="Unassembled WGS sequence"/>
</dbReference>
<gene>
    <name evidence="1" type="ORF">GCM10022402_34090</name>
</gene>